<dbReference type="Proteomes" id="UP000006454">
    <property type="component" value="Unassembled WGS sequence"/>
</dbReference>
<accession>Q7P5C8</accession>
<gene>
    <name evidence="1" type="ORF">FNV0703</name>
</gene>
<dbReference type="EMBL" id="AABF01000074">
    <property type="protein sequence ID" value="EAA23894.1"/>
    <property type="molecule type" value="Genomic_DNA"/>
</dbReference>
<evidence type="ECO:0000313" key="2">
    <source>
        <dbReference type="Proteomes" id="UP000006454"/>
    </source>
</evidence>
<dbReference type="AlphaFoldDB" id="Q7P5C8"/>
<reference evidence="1 2" key="1">
    <citation type="journal article" date="2003" name="Genome Res.">
        <title>Genome analysis of F. nucleatum sub spp vincentii and its comparison with the genome of F. nucleatum ATCC 25586.</title>
        <authorList>
            <person name="Kapatral V."/>
            <person name="Ivanova N."/>
            <person name="Anderson I."/>
            <person name="Reznik G."/>
            <person name="Bhattacharyya A."/>
            <person name="Gardner W.L."/>
            <person name="Mikhailova N."/>
            <person name="Lapidus A."/>
            <person name="Larsen N."/>
            <person name="D'Souza M."/>
            <person name="Walunas T."/>
            <person name="Haselkorn R."/>
            <person name="Overbeek R."/>
            <person name="Kyrpides N."/>
        </authorList>
    </citation>
    <scope>NUCLEOTIDE SEQUENCE [LARGE SCALE GENOMIC DNA]</scope>
    <source>
        <strain evidence="1 2">ATCC 49256</strain>
    </source>
</reference>
<protein>
    <submittedName>
        <fullName evidence="1">Uncharacterized protein</fullName>
    </submittedName>
</protein>
<evidence type="ECO:0000313" key="1">
    <source>
        <dbReference type="EMBL" id="EAA23894.1"/>
    </source>
</evidence>
<name>Q7P5C8_FUSVC</name>
<organism evidence="1 2">
    <name type="scientific">Fusobacterium vincentii ATCC 49256</name>
    <dbReference type="NCBI Taxonomy" id="209882"/>
    <lineage>
        <taxon>Bacteria</taxon>
        <taxon>Fusobacteriati</taxon>
        <taxon>Fusobacteriota</taxon>
        <taxon>Fusobacteriia</taxon>
        <taxon>Fusobacteriales</taxon>
        <taxon>Fusobacteriaceae</taxon>
        <taxon>Fusobacterium</taxon>
    </lineage>
</organism>
<comment type="caution">
    <text evidence="1">The sequence shown here is derived from an EMBL/GenBank/DDBJ whole genome shotgun (WGS) entry which is preliminary data.</text>
</comment>
<sequence length="113" mass="12902">MPSRDKIKEIEVKKVEVKKEEMVEVTVYGVTKGSDSPSKYTLTLKEASTSDLLKTAVEDMVKKYSSDLELVNIYFSDDTVYYEFSKKDLPEAFLNALQMTTQEITGMEEINLL</sequence>
<proteinExistence type="predicted"/>